<comment type="caution">
    <text evidence="10">The sequence shown here is derived from an EMBL/GenBank/DDBJ whole genome shotgun (WGS) entry which is preliminary data.</text>
</comment>
<accession>A0A4R5D755</accession>
<dbReference type="SUPFAM" id="SSF52540">
    <property type="entry name" value="P-loop containing nucleoside triphosphate hydrolases"/>
    <property type="match status" value="1"/>
</dbReference>
<dbReference type="Gene3D" id="3.40.50.300">
    <property type="entry name" value="P-loop containing nucleotide triphosphate hydrolases"/>
    <property type="match status" value="1"/>
</dbReference>
<dbReference type="Proteomes" id="UP000294739">
    <property type="component" value="Unassembled WGS sequence"/>
</dbReference>
<protein>
    <submittedName>
        <fullName evidence="10">Amino acid ABC transporter ATP-binding protein</fullName>
    </submittedName>
</protein>
<dbReference type="InParanoid" id="A0A4R5D755"/>
<evidence type="ECO:0000256" key="8">
    <source>
        <dbReference type="ARBA" id="ARBA00023136"/>
    </source>
</evidence>
<keyword evidence="7" id="KW-0029">Amino-acid transport</keyword>
<dbReference type="InterPro" id="IPR003439">
    <property type="entry name" value="ABC_transporter-like_ATP-bd"/>
</dbReference>
<reference evidence="10 11" key="1">
    <citation type="submission" date="2019-03" db="EMBL/GenBank/DDBJ databases">
        <title>Draft genome sequences of novel Actinobacteria.</title>
        <authorList>
            <person name="Sahin N."/>
            <person name="Ay H."/>
            <person name="Saygin H."/>
        </authorList>
    </citation>
    <scope>NUCLEOTIDE SEQUENCE [LARGE SCALE GENOMIC DNA]</scope>
    <source>
        <strain evidence="10 11">5K138</strain>
    </source>
</reference>
<evidence type="ECO:0000259" key="9">
    <source>
        <dbReference type="PROSITE" id="PS50893"/>
    </source>
</evidence>
<dbReference type="AlphaFoldDB" id="A0A4R5D755"/>
<dbReference type="InterPro" id="IPR027417">
    <property type="entry name" value="P-loop_NTPase"/>
</dbReference>
<dbReference type="PROSITE" id="PS00211">
    <property type="entry name" value="ABC_TRANSPORTER_1"/>
    <property type="match status" value="1"/>
</dbReference>
<keyword evidence="4" id="KW-1003">Cell membrane</keyword>
<evidence type="ECO:0000256" key="4">
    <source>
        <dbReference type="ARBA" id="ARBA00022475"/>
    </source>
</evidence>
<dbReference type="PANTHER" id="PTHR43166:SF9">
    <property type="entry name" value="GLUTAMATE_ASPARTATE IMPORT ATP-BINDING PROTEIN GLTL"/>
    <property type="match status" value="1"/>
</dbReference>
<gene>
    <name evidence="10" type="ORF">E1269_17260</name>
</gene>
<sequence length="281" mass="30554">MTRRGVSLPDPAASARDRATRTAELAVQVDGLCKSFGTNVVLDGVDLHVTEGQVVSILGRSGSGKSTLLRCINLLEIPDGGRVQVGRHRAFDNGHALRGNDLVKLRQAVGMVFQSFHLFPHLTAIENVALPLMQLRGRDVSKAIAESLELLDRVGLAEKSKQAPHQLSGGQQQRVAIARALAVNPKVLLFDEPTSALDPESTVDVLNVMRNISSDGMTMIVVTHELSFATEVSNRIVMIDEGKVIEDGSPTSVSRSTNPRTASFFKFFDRGPRLRRDDDQP</sequence>
<evidence type="ECO:0000256" key="1">
    <source>
        <dbReference type="ARBA" id="ARBA00004202"/>
    </source>
</evidence>
<evidence type="ECO:0000256" key="2">
    <source>
        <dbReference type="ARBA" id="ARBA00005417"/>
    </source>
</evidence>
<keyword evidence="8" id="KW-0472">Membrane</keyword>
<proteinExistence type="inferred from homology"/>
<dbReference type="GO" id="GO:0016887">
    <property type="term" value="F:ATP hydrolysis activity"/>
    <property type="evidence" value="ECO:0007669"/>
    <property type="project" value="InterPro"/>
</dbReference>
<organism evidence="10 11">
    <name type="scientific">Jiangella asiatica</name>
    <dbReference type="NCBI Taxonomy" id="2530372"/>
    <lineage>
        <taxon>Bacteria</taxon>
        <taxon>Bacillati</taxon>
        <taxon>Actinomycetota</taxon>
        <taxon>Actinomycetes</taxon>
        <taxon>Jiangellales</taxon>
        <taxon>Jiangellaceae</taxon>
        <taxon>Jiangella</taxon>
    </lineage>
</organism>
<name>A0A4R5D755_9ACTN</name>
<keyword evidence="5" id="KW-0547">Nucleotide-binding</keyword>
<dbReference type="OrthoDB" id="3190580at2"/>
<dbReference type="Pfam" id="PF00005">
    <property type="entry name" value="ABC_tran"/>
    <property type="match status" value="1"/>
</dbReference>
<evidence type="ECO:0000256" key="5">
    <source>
        <dbReference type="ARBA" id="ARBA00022741"/>
    </source>
</evidence>
<dbReference type="PROSITE" id="PS50893">
    <property type="entry name" value="ABC_TRANSPORTER_2"/>
    <property type="match status" value="1"/>
</dbReference>
<evidence type="ECO:0000256" key="3">
    <source>
        <dbReference type="ARBA" id="ARBA00022448"/>
    </source>
</evidence>
<dbReference type="InterPro" id="IPR050086">
    <property type="entry name" value="MetN_ABC_transporter-like"/>
</dbReference>
<evidence type="ECO:0000313" key="11">
    <source>
        <dbReference type="Proteomes" id="UP000294739"/>
    </source>
</evidence>
<dbReference type="SMART" id="SM00382">
    <property type="entry name" value="AAA"/>
    <property type="match status" value="1"/>
</dbReference>
<dbReference type="PANTHER" id="PTHR43166">
    <property type="entry name" value="AMINO ACID IMPORT ATP-BINDING PROTEIN"/>
    <property type="match status" value="1"/>
</dbReference>
<dbReference type="RefSeq" id="WP_131896735.1">
    <property type="nucleotide sequence ID" value="NZ_SMKZ01000024.1"/>
</dbReference>
<comment type="similarity">
    <text evidence="2">Belongs to the ABC transporter superfamily.</text>
</comment>
<feature type="domain" description="ABC transporter" evidence="9">
    <location>
        <begin position="27"/>
        <end position="266"/>
    </location>
</feature>
<comment type="subcellular location">
    <subcellularLocation>
        <location evidence="1">Cell membrane</location>
        <topology evidence="1">Peripheral membrane protein</topology>
    </subcellularLocation>
</comment>
<dbReference type="InterPro" id="IPR030679">
    <property type="entry name" value="ABC_ATPase_HisP-typ"/>
</dbReference>
<dbReference type="InterPro" id="IPR003593">
    <property type="entry name" value="AAA+_ATPase"/>
</dbReference>
<dbReference type="GO" id="GO:0005524">
    <property type="term" value="F:ATP binding"/>
    <property type="evidence" value="ECO:0007669"/>
    <property type="project" value="UniProtKB-KW"/>
</dbReference>
<keyword evidence="11" id="KW-1185">Reference proteome</keyword>
<evidence type="ECO:0000313" key="10">
    <source>
        <dbReference type="EMBL" id="TDE08457.1"/>
    </source>
</evidence>
<dbReference type="GO" id="GO:0015424">
    <property type="term" value="F:ABC-type amino acid transporter activity"/>
    <property type="evidence" value="ECO:0007669"/>
    <property type="project" value="InterPro"/>
</dbReference>
<keyword evidence="6 10" id="KW-0067">ATP-binding</keyword>
<dbReference type="InterPro" id="IPR017871">
    <property type="entry name" value="ABC_transporter-like_CS"/>
</dbReference>
<dbReference type="GO" id="GO:0005886">
    <property type="term" value="C:plasma membrane"/>
    <property type="evidence" value="ECO:0007669"/>
    <property type="project" value="UniProtKB-SubCell"/>
</dbReference>
<evidence type="ECO:0000256" key="6">
    <source>
        <dbReference type="ARBA" id="ARBA00022840"/>
    </source>
</evidence>
<evidence type="ECO:0000256" key="7">
    <source>
        <dbReference type="ARBA" id="ARBA00022970"/>
    </source>
</evidence>
<dbReference type="PIRSF" id="PIRSF039085">
    <property type="entry name" value="ABC_ATPase_HisP"/>
    <property type="match status" value="1"/>
</dbReference>
<keyword evidence="3" id="KW-0813">Transport</keyword>
<dbReference type="EMBL" id="SMKZ01000024">
    <property type="protein sequence ID" value="TDE08457.1"/>
    <property type="molecule type" value="Genomic_DNA"/>
</dbReference>